<dbReference type="PROSITE" id="PS50404">
    <property type="entry name" value="GST_NTER"/>
    <property type="match status" value="1"/>
</dbReference>
<dbReference type="PANTHER" id="PTHR30153">
    <property type="entry name" value="REPLICATIVE DNA HELICASE DNAB"/>
    <property type="match status" value="1"/>
</dbReference>
<protein>
    <recommendedName>
        <fullName evidence="11 12">Replicative DNA helicase</fullName>
        <ecNumber evidence="11 12">5.6.2.3</ecNumber>
    </recommendedName>
</protein>
<evidence type="ECO:0000259" key="14">
    <source>
        <dbReference type="PROSITE" id="PS50404"/>
    </source>
</evidence>
<evidence type="ECO:0000313" key="16">
    <source>
        <dbReference type="EMBL" id="MBM6774476.1"/>
    </source>
</evidence>
<evidence type="ECO:0000256" key="12">
    <source>
        <dbReference type="RuleBase" id="RU362085"/>
    </source>
</evidence>
<keyword evidence="7 12" id="KW-0067">ATP-binding</keyword>
<evidence type="ECO:0000313" key="17">
    <source>
        <dbReference type="Proteomes" id="UP000712527"/>
    </source>
</evidence>
<feature type="domain" description="SF4 helicase" evidence="15">
    <location>
        <begin position="202"/>
        <end position="473"/>
    </location>
</feature>
<organism evidence="16 17">
    <name type="scientific">Olsenella profusa</name>
    <dbReference type="NCBI Taxonomy" id="138595"/>
    <lineage>
        <taxon>Bacteria</taxon>
        <taxon>Bacillati</taxon>
        <taxon>Actinomycetota</taxon>
        <taxon>Coriobacteriia</taxon>
        <taxon>Coriobacteriales</taxon>
        <taxon>Atopobiaceae</taxon>
        <taxon>Olsenella</taxon>
    </lineage>
</organism>
<comment type="caution">
    <text evidence="16">The sequence shown here is derived from an EMBL/GenBank/DDBJ whole genome shotgun (WGS) entry which is preliminary data.</text>
</comment>
<name>A0ABS2F0I4_9ACTN</name>
<dbReference type="NCBIfam" id="TIGR00665">
    <property type="entry name" value="DnaB"/>
    <property type="match status" value="1"/>
</dbReference>
<evidence type="ECO:0000256" key="3">
    <source>
        <dbReference type="ARBA" id="ARBA00022705"/>
    </source>
</evidence>
<evidence type="ECO:0000256" key="7">
    <source>
        <dbReference type="ARBA" id="ARBA00022840"/>
    </source>
</evidence>
<dbReference type="SUPFAM" id="SSF52540">
    <property type="entry name" value="P-loop containing nucleoside triphosphate hydrolases"/>
    <property type="match status" value="1"/>
</dbReference>
<dbReference type="InterPro" id="IPR003593">
    <property type="entry name" value="AAA+_ATPase"/>
</dbReference>
<dbReference type="SMART" id="SM00382">
    <property type="entry name" value="AAA"/>
    <property type="match status" value="1"/>
</dbReference>
<dbReference type="GO" id="GO:0003678">
    <property type="term" value="F:DNA helicase activity"/>
    <property type="evidence" value="ECO:0007669"/>
    <property type="project" value="UniProtKB-EC"/>
</dbReference>
<evidence type="ECO:0000256" key="10">
    <source>
        <dbReference type="ARBA" id="ARBA00048954"/>
    </source>
</evidence>
<gene>
    <name evidence="16" type="primary">dnaB</name>
    <name evidence="16" type="ORF">H9X80_02805</name>
</gene>
<dbReference type="InterPro" id="IPR036185">
    <property type="entry name" value="DNA_heli_DnaB-like_N_sf"/>
</dbReference>
<dbReference type="InterPro" id="IPR007694">
    <property type="entry name" value="DNA_helicase_DnaB-like_C"/>
</dbReference>
<dbReference type="PROSITE" id="PS51199">
    <property type="entry name" value="SF4_HELICASE"/>
    <property type="match status" value="1"/>
</dbReference>
<feature type="compositionally biased region" description="Basic and acidic residues" evidence="13">
    <location>
        <begin position="1"/>
        <end position="11"/>
    </location>
</feature>
<evidence type="ECO:0000256" key="2">
    <source>
        <dbReference type="ARBA" id="ARBA00022515"/>
    </source>
</evidence>
<dbReference type="EMBL" id="JACSNQ010000003">
    <property type="protein sequence ID" value="MBM6774476.1"/>
    <property type="molecule type" value="Genomic_DNA"/>
</dbReference>
<reference evidence="16 17" key="1">
    <citation type="journal article" date="2021" name="Sci. Rep.">
        <title>The distribution of antibiotic resistance genes in chicken gut microbiota commensals.</title>
        <authorList>
            <person name="Juricova H."/>
            <person name="Matiasovicova J."/>
            <person name="Kubasova T."/>
            <person name="Cejkova D."/>
            <person name="Rychlik I."/>
        </authorList>
    </citation>
    <scope>NUCLEOTIDE SEQUENCE [LARGE SCALE GENOMIC DNA]</scope>
    <source>
        <strain evidence="16 17">An794</strain>
    </source>
</reference>
<keyword evidence="5 12" id="KW-0378">Hydrolase</keyword>
<comment type="catalytic activity">
    <reaction evidence="10 12">
        <text>ATP + H2O = ADP + phosphate + H(+)</text>
        <dbReference type="Rhea" id="RHEA:13065"/>
        <dbReference type="ChEBI" id="CHEBI:15377"/>
        <dbReference type="ChEBI" id="CHEBI:15378"/>
        <dbReference type="ChEBI" id="CHEBI:30616"/>
        <dbReference type="ChEBI" id="CHEBI:43474"/>
        <dbReference type="ChEBI" id="CHEBI:456216"/>
        <dbReference type="EC" id="5.6.2.3"/>
    </reaction>
</comment>
<evidence type="ECO:0000256" key="4">
    <source>
        <dbReference type="ARBA" id="ARBA00022741"/>
    </source>
</evidence>
<dbReference type="Pfam" id="PF00772">
    <property type="entry name" value="DnaB"/>
    <property type="match status" value="1"/>
</dbReference>
<feature type="domain" description="GST N-terminal" evidence="14">
    <location>
        <begin position="255"/>
        <end position="338"/>
    </location>
</feature>
<evidence type="ECO:0000256" key="8">
    <source>
        <dbReference type="ARBA" id="ARBA00023125"/>
    </source>
</evidence>
<evidence type="ECO:0000256" key="1">
    <source>
        <dbReference type="ARBA" id="ARBA00008428"/>
    </source>
</evidence>
<dbReference type="InterPro" id="IPR007692">
    <property type="entry name" value="DNA_helicase_DnaB"/>
</dbReference>
<dbReference type="InterPro" id="IPR004045">
    <property type="entry name" value="Glutathione_S-Trfase_N"/>
</dbReference>
<keyword evidence="9" id="KW-0413">Isomerase</keyword>
<dbReference type="EC" id="5.6.2.3" evidence="11 12"/>
<dbReference type="Gene3D" id="1.10.860.10">
    <property type="entry name" value="DNAb Helicase, Chain A"/>
    <property type="match status" value="1"/>
</dbReference>
<accession>A0ABS2F0I4</accession>
<comment type="similarity">
    <text evidence="1 12">Belongs to the helicase family. DnaB subfamily.</text>
</comment>
<keyword evidence="6 12" id="KW-0347">Helicase</keyword>
<dbReference type="PANTHER" id="PTHR30153:SF2">
    <property type="entry name" value="REPLICATIVE DNA HELICASE"/>
    <property type="match status" value="1"/>
</dbReference>
<dbReference type="CDD" id="cd00984">
    <property type="entry name" value="DnaB_C"/>
    <property type="match status" value="1"/>
</dbReference>
<evidence type="ECO:0000256" key="9">
    <source>
        <dbReference type="ARBA" id="ARBA00023235"/>
    </source>
</evidence>
<evidence type="ECO:0000256" key="11">
    <source>
        <dbReference type="NCBIfam" id="TIGR00665"/>
    </source>
</evidence>
<dbReference type="InterPro" id="IPR027417">
    <property type="entry name" value="P-loop_NTPase"/>
</dbReference>
<dbReference type="GO" id="GO:0016787">
    <property type="term" value="F:hydrolase activity"/>
    <property type="evidence" value="ECO:0007669"/>
    <property type="project" value="UniProtKB-KW"/>
</dbReference>
<evidence type="ECO:0000256" key="13">
    <source>
        <dbReference type="SAM" id="MobiDB-lite"/>
    </source>
</evidence>
<evidence type="ECO:0000256" key="6">
    <source>
        <dbReference type="ARBA" id="ARBA00022806"/>
    </source>
</evidence>
<keyword evidence="2 12" id="KW-0639">Primosome</keyword>
<dbReference type="InterPro" id="IPR016136">
    <property type="entry name" value="DNA_helicase_N/primase_C"/>
</dbReference>
<keyword evidence="3 12" id="KW-0235">DNA replication</keyword>
<keyword evidence="4 12" id="KW-0547">Nucleotide-binding</keyword>
<evidence type="ECO:0000256" key="5">
    <source>
        <dbReference type="ARBA" id="ARBA00022801"/>
    </source>
</evidence>
<feature type="region of interest" description="Disordered" evidence="13">
    <location>
        <begin position="1"/>
        <end position="36"/>
    </location>
</feature>
<dbReference type="SUPFAM" id="SSF48024">
    <property type="entry name" value="N-terminal domain of DnaB helicase"/>
    <property type="match status" value="1"/>
</dbReference>
<comment type="function">
    <text evidence="12">The main replicative DNA helicase, it participates in initiation and elongation during chromosome replication. Travels ahead of the DNA replisome, separating dsDNA into templates for DNA synthesis. A processive ATP-dependent 5'-3' DNA helicase it has DNA-dependent ATPase activity.</text>
</comment>
<sequence>MYGRTGSEERAVAQSDYSVNPTRMTVGGEGASMPQDPEAEASVLSAMIVSPDALQECLIDLEPDDFYLPSNRTVFLAMREMFDKNLPIDTISLADYLKSSGELERVGGRSFLLGLGNNSLALVGWRRHVEMLHRDTTLRKMISAAAQITALAFDAPEDTKEVVDRAEKLLLDVTDRDVHAGEQSLEEIMADLYEDLGQNAANHDKPLGVSTGFPRIDETLLGLRPGQMIVIGARPGVGKTSFALNLATNAAFAGASVALFSLEMSKVEIAQRLLAANARVGLQEIRSARIRNEQWPQILQATNDLSQLDIMIDDTPGTTVTEIRAKARRILHGKPLGLVIIDYLQLISPPAGGRRADSRATEVSEMSRGIKIMAKDLEVPVVALSQLNRTVENRTGKRPQLSDLRESGSIEQDADIVALLDRSMNEEEAARDDRPDMNETTFIIAKNRSGALADIALTFLPGSTKFVEVDSFHS</sequence>
<dbReference type="Pfam" id="PF03796">
    <property type="entry name" value="DnaB_C"/>
    <property type="match status" value="1"/>
</dbReference>
<evidence type="ECO:0000259" key="15">
    <source>
        <dbReference type="PROSITE" id="PS51199"/>
    </source>
</evidence>
<keyword evidence="17" id="KW-1185">Reference proteome</keyword>
<dbReference type="InterPro" id="IPR007693">
    <property type="entry name" value="DNA_helicase_DnaB-like_N"/>
</dbReference>
<dbReference type="Gene3D" id="3.40.50.300">
    <property type="entry name" value="P-loop containing nucleotide triphosphate hydrolases"/>
    <property type="match status" value="1"/>
</dbReference>
<dbReference type="Proteomes" id="UP000712527">
    <property type="component" value="Unassembled WGS sequence"/>
</dbReference>
<proteinExistence type="inferred from homology"/>
<keyword evidence="8 12" id="KW-0238">DNA-binding</keyword>